<proteinExistence type="predicted"/>
<gene>
    <name evidence="1" type="ORF">BO97DRAFT_450924</name>
</gene>
<protein>
    <recommendedName>
        <fullName evidence="3">F-box domain-containing protein</fullName>
    </recommendedName>
</protein>
<dbReference type="GeneID" id="37203242"/>
<organism evidence="1 2">
    <name type="scientific">Aspergillus homomorphus (strain CBS 101889)</name>
    <dbReference type="NCBI Taxonomy" id="1450537"/>
    <lineage>
        <taxon>Eukaryota</taxon>
        <taxon>Fungi</taxon>
        <taxon>Dikarya</taxon>
        <taxon>Ascomycota</taxon>
        <taxon>Pezizomycotina</taxon>
        <taxon>Eurotiomycetes</taxon>
        <taxon>Eurotiomycetidae</taxon>
        <taxon>Eurotiales</taxon>
        <taxon>Aspergillaceae</taxon>
        <taxon>Aspergillus</taxon>
        <taxon>Aspergillus subgen. Circumdati</taxon>
    </lineage>
</organism>
<dbReference type="AlphaFoldDB" id="A0A395HYB3"/>
<evidence type="ECO:0008006" key="3">
    <source>
        <dbReference type="Google" id="ProtNLM"/>
    </source>
</evidence>
<evidence type="ECO:0000313" key="2">
    <source>
        <dbReference type="Proteomes" id="UP000248961"/>
    </source>
</evidence>
<accession>A0A395HYB3</accession>
<sequence length="415" mass="48379">MAESPIEALPIELRFSILHFIDDFNTLDSLILTSHAFYDAFIADRHKLLWNLVKLQYNGLVNHADAIAAVRSKGLLACEPFNKAKIIALLDRRRRSDEIRRLKTSSSDIPPDEPADVNEIVELYKLHRASIFFLDDLCKTAKCPPWMNPSQWKDGILPLKLSETETKRILRAFYRLQLYCNLFGALERSVQDKYSAFGNPWQFWRICHPDLSEADAFSDEEAWDVLFATIAPWELHELGCFWYMVYNRWEEPWSEIIDRLRPFGPCSVEEMDLKEKVEPPLYPPGSDTSSLRSTCGDYLTSIGPMFLVQTLRDEDSEYRKDLVWANSQDCGEEYFPQNWPVYVEDVSDFHLCYPADQFQVDGHWDALRKSLSTMDPNFPGTYADAYNSGYYPDWEWGSALWDDDRLREWKAPEVE</sequence>
<dbReference type="VEuPathDB" id="FungiDB:BO97DRAFT_450924"/>
<reference evidence="1 2" key="1">
    <citation type="submission" date="2018-02" db="EMBL/GenBank/DDBJ databases">
        <title>The genomes of Aspergillus section Nigri reveals drivers in fungal speciation.</title>
        <authorList>
            <consortium name="DOE Joint Genome Institute"/>
            <person name="Vesth T.C."/>
            <person name="Nybo J."/>
            <person name="Theobald S."/>
            <person name="Brandl J."/>
            <person name="Frisvad J.C."/>
            <person name="Nielsen K.F."/>
            <person name="Lyhne E.K."/>
            <person name="Kogle M.E."/>
            <person name="Kuo A."/>
            <person name="Riley R."/>
            <person name="Clum A."/>
            <person name="Nolan M."/>
            <person name="Lipzen A."/>
            <person name="Salamov A."/>
            <person name="Henrissat B."/>
            <person name="Wiebenga A."/>
            <person name="De vries R.P."/>
            <person name="Grigoriev I.V."/>
            <person name="Mortensen U.H."/>
            <person name="Andersen M.R."/>
            <person name="Baker S.E."/>
        </authorList>
    </citation>
    <scope>NUCLEOTIDE SEQUENCE [LARGE SCALE GENOMIC DNA]</scope>
    <source>
        <strain evidence="1 2">CBS 101889</strain>
    </source>
</reference>
<dbReference type="OrthoDB" id="5427059at2759"/>
<dbReference type="Proteomes" id="UP000248961">
    <property type="component" value="Unassembled WGS sequence"/>
</dbReference>
<dbReference type="EMBL" id="KZ824281">
    <property type="protein sequence ID" value="RAL12911.1"/>
    <property type="molecule type" value="Genomic_DNA"/>
</dbReference>
<dbReference type="RefSeq" id="XP_025552065.1">
    <property type="nucleotide sequence ID" value="XM_025698953.1"/>
</dbReference>
<evidence type="ECO:0000313" key="1">
    <source>
        <dbReference type="EMBL" id="RAL12911.1"/>
    </source>
</evidence>
<keyword evidence="2" id="KW-1185">Reference proteome</keyword>
<name>A0A395HYB3_ASPHC</name>